<dbReference type="Proteomes" id="UP001152658">
    <property type="component" value="Unassembled WGS sequence"/>
</dbReference>
<name>A0ABM9FLG1_9VIBR</name>
<feature type="transmembrane region" description="Helical" evidence="1">
    <location>
        <begin position="264"/>
        <end position="281"/>
    </location>
</feature>
<reference evidence="2" key="1">
    <citation type="submission" date="2022-06" db="EMBL/GenBank/DDBJ databases">
        <authorList>
            <person name="Goudenege D."/>
            <person name="Le Roux F."/>
        </authorList>
    </citation>
    <scope>NUCLEOTIDE SEQUENCE</scope>
    <source>
        <strain evidence="2">12-063</strain>
    </source>
</reference>
<protein>
    <recommendedName>
        <fullName evidence="4">EpsG family protein</fullName>
    </recommendedName>
</protein>
<dbReference type="RefSeq" id="WP_168520669.1">
    <property type="nucleotide sequence ID" value="NZ_CALYLA010000014.1"/>
</dbReference>
<feature type="transmembrane region" description="Helical" evidence="1">
    <location>
        <begin position="104"/>
        <end position="121"/>
    </location>
</feature>
<keyword evidence="1" id="KW-0472">Membrane</keyword>
<dbReference type="Pfam" id="PF14897">
    <property type="entry name" value="EpsG"/>
    <property type="match status" value="1"/>
</dbReference>
<keyword evidence="1" id="KW-1133">Transmembrane helix</keyword>
<dbReference type="InterPro" id="IPR049458">
    <property type="entry name" value="EpsG-like"/>
</dbReference>
<feature type="transmembrane region" description="Helical" evidence="1">
    <location>
        <begin position="23"/>
        <end position="41"/>
    </location>
</feature>
<feature type="transmembrane region" description="Helical" evidence="1">
    <location>
        <begin position="149"/>
        <end position="172"/>
    </location>
</feature>
<evidence type="ECO:0000313" key="2">
    <source>
        <dbReference type="EMBL" id="CAH8209333.1"/>
    </source>
</evidence>
<feature type="transmembrane region" description="Helical" evidence="1">
    <location>
        <begin position="184"/>
        <end position="201"/>
    </location>
</feature>
<keyword evidence="3" id="KW-1185">Reference proteome</keyword>
<sequence length="339" mass="40206">MYYVFFLFYSIGCFVFIPRNKRLVFLFLISFGLIYFSSFRYETGVDYFNYLGLYNANYFASTEYAYWALSILHNYLFDSFPLFVFMISVITIVIKVYVLDRLSANIFISMYLFLCLSYIYVDMGFIRNSVSLAFFMFCFLMYTKNKRTIAFLLFFISFLFHHSVIFMLYIFLINMKNNKQISCGYILLLFFCILISSFGFVKELALSLGGIPGLDYVSYKLAFYLNQEAFQNFNLNIYNIRFVVVALFVFGFRKRIKNQPIIKMYFVGVCLILLFGFNVQLYARIGLFVAFFEMLIMSFIAQLYKGKDRLIFIILLSIFYGISLLRTAYIMDIHLVRFL</sequence>
<accession>A0ABM9FLG1</accession>
<evidence type="ECO:0000256" key="1">
    <source>
        <dbReference type="SAM" id="Phobius"/>
    </source>
</evidence>
<gene>
    <name evidence="2" type="ORF">VAE063_880030</name>
</gene>
<keyword evidence="1" id="KW-0812">Transmembrane</keyword>
<proteinExistence type="predicted"/>
<comment type="caution">
    <text evidence="2">The sequence shown here is derived from an EMBL/GenBank/DDBJ whole genome shotgun (WGS) entry which is preliminary data.</text>
</comment>
<organism evidence="2 3">
    <name type="scientific">Vibrio aestuarianus</name>
    <dbReference type="NCBI Taxonomy" id="28171"/>
    <lineage>
        <taxon>Bacteria</taxon>
        <taxon>Pseudomonadati</taxon>
        <taxon>Pseudomonadota</taxon>
        <taxon>Gammaproteobacteria</taxon>
        <taxon>Vibrionales</taxon>
        <taxon>Vibrionaceae</taxon>
        <taxon>Vibrio</taxon>
    </lineage>
</organism>
<feature type="transmembrane region" description="Helical" evidence="1">
    <location>
        <begin position="311"/>
        <end position="331"/>
    </location>
</feature>
<dbReference type="EMBL" id="CALYLK010000128">
    <property type="protein sequence ID" value="CAH8209333.1"/>
    <property type="molecule type" value="Genomic_DNA"/>
</dbReference>
<evidence type="ECO:0008006" key="4">
    <source>
        <dbReference type="Google" id="ProtNLM"/>
    </source>
</evidence>
<feature type="transmembrane region" description="Helical" evidence="1">
    <location>
        <begin position="235"/>
        <end position="252"/>
    </location>
</feature>
<evidence type="ECO:0000313" key="3">
    <source>
        <dbReference type="Proteomes" id="UP001152658"/>
    </source>
</evidence>
<feature type="transmembrane region" description="Helical" evidence="1">
    <location>
        <begin position="47"/>
        <end position="67"/>
    </location>
</feature>
<feature type="transmembrane region" description="Helical" evidence="1">
    <location>
        <begin position="287"/>
        <end position="304"/>
    </location>
</feature>
<feature type="transmembrane region" description="Helical" evidence="1">
    <location>
        <begin position="79"/>
        <end position="98"/>
    </location>
</feature>